<keyword evidence="6" id="KW-1185">Reference proteome</keyword>
<dbReference type="SMART" id="SM00895">
    <property type="entry name" value="FCD"/>
    <property type="match status" value="1"/>
</dbReference>
<keyword evidence="3" id="KW-0804">Transcription</keyword>
<dbReference type="Proteomes" id="UP000217763">
    <property type="component" value="Chromosome"/>
</dbReference>
<dbReference type="PANTHER" id="PTHR43537">
    <property type="entry name" value="TRANSCRIPTIONAL REGULATOR, GNTR FAMILY"/>
    <property type="match status" value="1"/>
</dbReference>
<dbReference type="InterPro" id="IPR008920">
    <property type="entry name" value="TF_FadR/GntR_C"/>
</dbReference>
<dbReference type="GO" id="GO:0003677">
    <property type="term" value="F:DNA binding"/>
    <property type="evidence" value="ECO:0007669"/>
    <property type="project" value="UniProtKB-KW"/>
</dbReference>
<evidence type="ECO:0000313" key="6">
    <source>
        <dbReference type="Proteomes" id="UP000217763"/>
    </source>
</evidence>
<feature type="domain" description="GntR C-terminal" evidence="4">
    <location>
        <begin position="50"/>
        <end position="175"/>
    </location>
</feature>
<dbReference type="AlphaFoldDB" id="A0A291HNX9"/>
<evidence type="ECO:0000256" key="3">
    <source>
        <dbReference type="ARBA" id="ARBA00023163"/>
    </source>
</evidence>
<reference evidence="6" key="1">
    <citation type="submission" date="2015-09" db="EMBL/GenBank/DDBJ databases">
        <authorList>
            <person name="Shao Z."/>
            <person name="Wang L."/>
        </authorList>
    </citation>
    <scope>NUCLEOTIDE SEQUENCE [LARGE SCALE GENOMIC DNA]</scope>
    <source>
        <strain evidence="6">F13-1</strain>
    </source>
</reference>
<evidence type="ECO:0000313" key="5">
    <source>
        <dbReference type="EMBL" id="ATG73819.1"/>
    </source>
</evidence>
<protein>
    <recommendedName>
        <fullName evidence="4">GntR C-terminal domain-containing protein</fullName>
    </recommendedName>
</protein>
<sequence length="191" mass="21646">MVREQLATLENLGFIRRTRGSGTFLQMPQPAFVQIYFDIALRLGYISVDALEGAREMLEREIAYSAASKATEADIVKLEGLLEVMNDNSNVNESLAADYDFHRHLAYMTQNPVIILIIQGLASVLKEVVHRRRVMVRQSPASMARTNGSHQAVIDALRNRDPEAAKRAMDTHFRVWDEESKEKINWLTSAD</sequence>
<dbReference type="EMBL" id="CP012621">
    <property type="protein sequence ID" value="ATG73819.1"/>
    <property type="molecule type" value="Genomic_DNA"/>
</dbReference>
<name>A0A291HNX9_9GAMM</name>
<dbReference type="Pfam" id="PF07729">
    <property type="entry name" value="FCD"/>
    <property type="match status" value="1"/>
</dbReference>
<evidence type="ECO:0000259" key="4">
    <source>
        <dbReference type="SMART" id="SM00895"/>
    </source>
</evidence>
<keyword evidence="1" id="KW-0805">Transcription regulation</keyword>
<dbReference type="SUPFAM" id="SSF48008">
    <property type="entry name" value="GntR ligand-binding domain-like"/>
    <property type="match status" value="1"/>
</dbReference>
<keyword evidence="2" id="KW-0238">DNA-binding</keyword>
<dbReference type="Gene3D" id="1.20.120.530">
    <property type="entry name" value="GntR ligand-binding domain-like"/>
    <property type="match status" value="1"/>
</dbReference>
<evidence type="ECO:0000256" key="1">
    <source>
        <dbReference type="ARBA" id="ARBA00023015"/>
    </source>
</evidence>
<dbReference type="PANTHER" id="PTHR43537:SF5">
    <property type="entry name" value="UXU OPERON TRANSCRIPTIONAL REGULATOR"/>
    <property type="match status" value="1"/>
</dbReference>
<evidence type="ECO:0000256" key="2">
    <source>
        <dbReference type="ARBA" id="ARBA00023125"/>
    </source>
</evidence>
<accession>A0A291HNX9</accession>
<dbReference type="InterPro" id="IPR011711">
    <property type="entry name" value="GntR_C"/>
</dbReference>
<proteinExistence type="predicted"/>
<organism evidence="5 6">
    <name type="scientific">Zobellella denitrificans</name>
    <dbReference type="NCBI Taxonomy" id="347534"/>
    <lineage>
        <taxon>Bacteria</taxon>
        <taxon>Pseudomonadati</taxon>
        <taxon>Pseudomonadota</taxon>
        <taxon>Gammaproteobacteria</taxon>
        <taxon>Aeromonadales</taxon>
        <taxon>Aeromonadaceae</taxon>
        <taxon>Zobellella</taxon>
    </lineage>
</organism>
<dbReference type="KEGG" id="zdf:AN401_08060"/>
<gene>
    <name evidence="5" type="ORF">AN401_08060</name>
</gene>